<sequence length="54" mass="5958">MNELMAVIAEFGEELHPDRITAIATKIETMSSVDEFDLGKSGFGPNADKDMIDR</sequence>
<evidence type="ECO:0000313" key="1">
    <source>
        <dbReference type="EMBL" id="PZN85561.1"/>
    </source>
</evidence>
<protein>
    <submittedName>
        <fullName evidence="1">Phospholipase</fullName>
    </submittedName>
</protein>
<gene>
    <name evidence="1" type="ORF">DM484_01465</name>
</gene>
<feature type="non-terminal residue" evidence="1">
    <location>
        <position position="54"/>
    </location>
</feature>
<evidence type="ECO:0000313" key="2">
    <source>
        <dbReference type="Proteomes" id="UP000249396"/>
    </source>
</evidence>
<reference evidence="1 2" key="1">
    <citation type="journal article" date="2018" name="Aquat. Microb. Ecol.">
        <title>Gammaproteobacterial methanotrophs dominate.</title>
        <authorList>
            <person name="Rissanen A.J."/>
            <person name="Saarenheimo J."/>
            <person name="Tiirola M."/>
            <person name="Peura S."/>
            <person name="Aalto S.L."/>
            <person name="Karvinen A."/>
            <person name="Nykanen H."/>
        </authorList>
    </citation>
    <scope>NUCLEOTIDE SEQUENCE [LARGE SCALE GENOMIC DNA]</scope>
    <source>
        <strain evidence="1">AMbin10</strain>
    </source>
</reference>
<proteinExistence type="predicted"/>
<comment type="caution">
    <text evidence="1">The sequence shown here is derived from an EMBL/GenBank/DDBJ whole genome shotgun (WGS) entry which is preliminary data.</text>
</comment>
<dbReference type="EMBL" id="QJPH01000118">
    <property type="protein sequence ID" value="PZN85561.1"/>
    <property type="molecule type" value="Genomic_DNA"/>
</dbReference>
<organism evidence="1 2">
    <name type="scientific">Candidatus Methylumidiphilus alinenensis</name>
    <dbReference type="NCBI Taxonomy" id="2202197"/>
    <lineage>
        <taxon>Bacteria</taxon>
        <taxon>Pseudomonadati</taxon>
        <taxon>Pseudomonadota</taxon>
        <taxon>Gammaproteobacteria</taxon>
        <taxon>Methylococcales</taxon>
        <taxon>Candidatus Methylumidiphilus</taxon>
    </lineage>
</organism>
<dbReference type="Proteomes" id="UP000249396">
    <property type="component" value="Unassembled WGS sequence"/>
</dbReference>
<accession>A0A2W4RNP9</accession>
<name>A0A2W4RNP9_9GAMM</name>
<dbReference type="AlphaFoldDB" id="A0A2W4RNP9"/>